<keyword evidence="1" id="KW-0472">Membrane</keyword>
<dbReference type="EMBL" id="SDHY01000001">
    <property type="protein sequence ID" value="RXK52235.1"/>
    <property type="molecule type" value="Genomic_DNA"/>
</dbReference>
<keyword evidence="3" id="KW-1185">Reference proteome</keyword>
<name>A0A4Q1C2A3_9BACT</name>
<comment type="caution">
    <text evidence="2">The sequence shown here is derived from an EMBL/GenBank/DDBJ whole genome shotgun (WGS) entry which is preliminary data.</text>
</comment>
<evidence type="ECO:0000313" key="2">
    <source>
        <dbReference type="EMBL" id="RXK52235.1"/>
    </source>
</evidence>
<accession>A0A4Q1C2A3</accession>
<dbReference type="Proteomes" id="UP000289455">
    <property type="component" value="Unassembled WGS sequence"/>
</dbReference>
<keyword evidence="1" id="KW-1133">Transmembrane helix</keyword>
<keyword evidence="1" id="KW-0812">Transmembrane</keyword>
<protein>
    <submittedName>
        <fullName evidence="2">Uncharacterized protein</fullName>
    </submittedName>
</protein>
<evidence type="ECO:0000256" key="1">
    <source>
        <dbReference type="SAM" id="Phobius"/>
    </source>
</evidence>
<proteinExistence type="predicted"/>
<dbReference type="RefSeq" id="WP_129025295.1">
    <property type="nucleotide sequence ID" value="NZ_SDHY01000001.1"/>
</dbReference>
<dbReference type="AlphaFoldDB" id="A0A4Q1C2A3"/>
<organism evidence="2 3">
    <name type="scientific">Aquirufa rosea</name>
    <dbReference type="NCBI Taxonomy" id="2509241"/>
    <lineage>
        <taxon>Bacteria</taxon>
        <taxon>Pseudomonadati</taxon>
        <taxon>Bacteroidota</taxon>
        <taxon>Cytophagia</taxon>
        <taxon>Cytophagales</taxon>
        <taxon>Flectobacillaceae</taxon>
        <taxon>Aquirufa</taxon>
    </lineage>
</organism>
<feature type="transmembrane region" description="Helical" evidence="1">
    <location>
        <begin position="155"/>
        <end position="176"/>
    </location>
</feature>
<dbReference type="OrthoDB" id="9976656at2"/>
<reference evidence="2 3" key="1">
    <citation type="submission" date="2019-01" db="EMBL/GenBank/DDBJ databases">
        <title>Cytophagaceae bacterium strain CAR-16.</title>
        <authorList>
            <person name="Chen W.-M."/>
        </authorList>
    </citation>
    <scope>NUCLEOTIDE SEQUENCE [LARGE SCALE GENOMIC DNA]</scope>
    <source>
        <strain evidence="2 3">CAR-16</strain>
    </source>
</reference>
<gene>
    <name evidence="2" type="ORF">ESB04_00860</name>
</gene>
<evidence type="ECO:0000313" key="3">
    <source>
        <dbReference type="Proteomes" id="UP000289455"/>
    </source>
</evidence>
<sequence length="178" mass="20904">MFISYGDSDVSNYQDTDEITLIYQVPFYYTNSKEKWKLAQDIIGEDIKRSQSYYISLEIHNYQRGEIETFIPNTPTNSFQSLLENTEILNFKRSFLSKKSIKMNSKFRLGEEFRPITKVLKIGNQIQESALTNHEASYFTFLSSNNWSELVDMKVYLLILLVILICTDLLFILHIIKI</sequence>